<evidence type="ECO:0000256" key="5">
    <source>
        <dbReference type="ARBA" id="ARBA00022617"/>
    </source>
</evidence>
<evidence type="ECO:0000256" key="4">
    <source>
        <dbReference type="ARBA" id="ARBA00022559"/>
    </source>
</evidence>
<dbReference type="Pfam" id="PF06628">
    <property type="entry name" value="Catalase-rel"/>
    <property type="match status" value="1"/>
</dbReference>
<dbReference type="PROSITE" id="PS51402">
    <property type="entry name" value="CATALASE_3"/>
    <property type="match status" value="1"/>
</dbReference>
<evidence type="ECO:0000256" key="1">
    <source>
        <dbReference type="ARBA" id="ARBA00001971"/>
    </source>
</evidence>
<dbReference type="PRINTS" id="PR00067">
    <property type="entry name" value="CATALASE"/>
</dbReference>
<keyword evidence="4" id="KW-0575">Peroxidase</keyword>
<evidence type="ECO:0000256" key="9">
    <source>
        <dbReference type="ARBA" id="ARBA00023324"/>
    </source>
</evidence>
<evidence type="ECO:0000313" key="16">
    <source>
        <dbReference type="Proteomes" id="UP000198131"/>
    </source>
</evidence>
<dbReference type="FunFam" id="2.40.180.10:FF:000001">
    <property type="entry name" value="Catalase"/>
    <property type="match status" value="1"/>
</dbReference>
<gene>
    <name evidence="15" type="ORF">SAMN06265337_3413</name>
</gene>
<evidence type="ECO:0000256" key="12">
    <source>
        <dbReference type="PIRSR" id="PIRSR038928-2"/>
    </source>
</evidence>
<evidence type="ECO:0000313" key="15">
    <source>
        <dbReference type="EMBL" id="SNC76491.1"/>
    </source>
</evidence>
<dbReference type="SMART" id="SM01060">
    <property type="entry name" value="Catalase"/>
    <property type="match status" value="1"/>
</dbReference>
<dbReference type="Proteomes" id="UP000198131">
    <property type="component" value="Unassembled WGS sequence"/>
</dbReference>
<keyword evidence="8 12" id="KW-0408">Iron</keyword>
<dbReference type="InterPro" id="IPR020835">
    <property type="entry name" value="Catalase_sf"/>
</dbReference>
<comment type="catalytic activity">
    <reaction evidence="10">
        <text>2 H2O2 = O2 + 2 H2O</text>
        <dbReference type="Rhea" id="RHEA:20309"/>
        <dbReference type="ChEBI" id="CHEBI:15377"/>
        <dbReference type="ChEBI" id="CHEBI:15379"/>
        <dbReference type="ChEBI" id="CHEBI:16240"/>
        <dbReference type="EC" id="1.11.1.6"/>
    </reaction>
</comment>
<comment type="similarity">
    <text evidence="2">Belongs to the catalase family.</text>
</comment>
<dbReference type="InterPro" id="IPR010582">
    <property type="entry name" value="Catalase_immune_responsive"/>
</dbReference>
<proteinExistence type="inferred from homology"/>
<dbReference type="InterPro" id="IPR011614">
    <property type="entry name" value="Catalase_core"/>
</dbReference>
<dbReference type="PROSITE" id="PS00438">
    <property type="entry name" value="CATALASE_2"/>
    <property type="match status" value="1"/>
</dbReference>
<dbReference type="PANTHER" id="PTHR11465:SF9">
    <property type="entry name" value="CATALASE"/>
    <property type="match status" value="1"/>
</dbReference>
<feature type="active site" evidence="11">
    <location>
        <position position="70"/>
    </location>
</feature>
<dbReference type="SUPFAM" id="SSF56634">
    <property type="entry name" value="Heme-dependent catalase-like"/>
    <property type="match status" value="1"/>
</dbReference>
<feature type="active site" evidence="11">
    <location>
        <position position="143"/>
    </location>
</feature>
<organism evidence="15 16">
    <name type="scientific">Hymenobacter gelipurpurascens</name>
    <dbReference type="NCBI Taxonomy" id="89968"/>
    <lineage>
        <taxon>Bacteria</taxon>
        <taxon>Pseudomonadati</taxon>
        <taxon>Bacteroidota</taxon>
        <taxon>Cytophagia</taxon>
        <taxon>Cytophagales</taxon>
        <taxon>Hymenobacteraceae</taxon>
        <taxon>Hymenobacter</taxon>
    </lineage>
</organism>
<sequence length="515" mass="58329">MRRRFTLLTLTIMEESTQPKKLTTASGRPIFDNQNSQSAGPRGPLMLQDYFLHEKSAHFNRERIPERVVHAKGSGAYGKFTVTHDITHLTRAKLFSKVGNECKMFARFSTVGGEKGSADTERDPRGFALKFYTEDGNWDLVGNNTPVFFVKDPLKFTDFIHTQKREARSNRKSPTMMWDYWSLNPESLHQVTILMSDRGTPYGYRHMHGYGSHTFSLINAENERVWVKFHFRTQQGIKNFSDEEARLMKAEDADFAQHDLLDAIDNGEFPKWTMFIQTMTEEQARDFRWNPFDLTKVWPQGEFPLQEVGVMELNEVPVNYHAHVEQAAFAPAHVVDGIGYSPDKMLQGRILSYPDAHRYRLGANYEHLPVNACPFGFSNYQRDGRMALGDNGGPGPNYFPNSFDGPVEDKAQGEPAQELDGFAARYDRNEGPGNDDHYTQAGNLFRLLDAQAQKNLINNVVGAMSGIEGPKKDLITQRQLCHWFRADIRLGMAIAKGLGVDAEIPMEHAPAAASV</sequence>
<dbReference type="InterPro" id="IPR018028">
    <property type="entry name" value="Catalase"/>
</dbReference>
<keyword evidence="9" id="KW-0376">Hydrogen peroxide</keyword>
<dbReference type="InterPro" id="IPR040333">
    <property type="entry name" value="Catalase_3"/>
</dbReference>
<accession>A0A212UEE1</accession>
<evidence type="ECO:0000256" key="10">
    <source>
        <dbReference type="ARBA" id="ARBA00049254"/>
    </source>
</evidence>
<protein>
    <recommendedName>
        <fullName evidence="3">catalase</fullName>
        <ecNumber evidence="3">1.11.1.6</ecNumber>
    </recommendedName>
</protein>
<dbReference type="Gene3D" id="2.40.180.10">
    <property type="entry name" value="Catalase core domain"/>
    <property type="match status" value="1"/>
</dbReference>
<evidence type="ECO:0000256" key="8">
    <source>
        <dbReference type="ARBA" id="ARBA00023004"/>
    </source>
</evidence>
<dbReference type="GO" id="GO:0046872">
    <property type="term" value="F:metal ion binding"/>
    <property type="evidence" value="ECO:0007669"/>
    <property type="project" value="UniProtKB-KW"/>
</dbReference>
<dbReference type="CDD" id="cd08156">
    <property type="entry name" value="catalase_clade_3"/>
    <property type="match status" value="1"/>
</dbReference>
<keyword evidence="16" id="KW-1185">Reference proteome</keyword>
<evidence type="ECO:0000256" key="11">
    <source>
        <dbReference type="PIRSR" id="PIRSR038928-1"/>
    </source>
</evidence>
<dbReference type="GO" id="GO:0042744">
    <property type="term" value="P:hydrogen peroxide catabolic process"/>
    <property type="evidence" value="ECO:0007669"/>
    <property type="project" value="UniProtKB-KW"/>
</dbReference>
<dbReference type="GO" id="GO:0004096">
    <property type="term" value="F:catalase activity"/>
    <property type="evidence" value="ECO:0007669"/>
    <property type="project" value="UniProtKB-EC"/>
</dbReference>
<dbReference type="PANTHER" id="PTHR11465">
    <property type="entry name" value="CATALASE"/>
    <property type="match status" value="1"/>
</dbReference>
<keyword evidence="5 12" id="KW-0349">Heme</keyword>
<evidence type="ECO:0000256" key="2">
    <source>
        <dbReference type="ARBA" id="ARBA00005329"/>
    </source>
</evidence>
<dbReference type="GO" id="GO:0020037">
    <property type="term" value="F:heme binding"/>
    <property type="evidence" value="ECO:0007669"/>
    <property type="project" value="InterPro"/>
</dbReference>
<dbReference type="PIRSF" id="PIRSF038928">
    <property type="entry name" value="Catalase_clade1-3"/>
    <property type="match status" value="1"/>
</dbReference>
<evidence type="ECO:0000256" key="3">
    <source>
        <dbReference type="ARBA" id="ARBA00012314"/>
    </source>
</evidence>
<dbReference type="GO" id="GO:0042542">
    <property type="term" value="P:response to hydrogen peroxide"/>
    <property type="evidence" value="ECO:0007669"/>
    <property type="project" value="TreeGrafter"/>
</dbReference>
<evidence type="ECO:0000256" key="13">
    <source>
        <dbReference type="SAM" id="MobiDB-lite"/>
    </source>
</evidence>
<keyword evidence="6 12" id="KW-0479">Metal-binding</keyword>
<dbReference type="AlphaFoldDB" id="A0A212UEE1"/>
<dbReference type="EMBL" id="FYEW01000002">
    <property type="protein sequence ID" value="SNC76491.1"/>
    <property type="molecule type" value="Genomic_DNA"/>
</dbReference>
<evidence type="ECO:0000256" key="7">
    <source>
        <dbReference type="ARBA" id="ARBA00023002"/>
    </source>
</evidence>
<name>A0A212UEE1_9BACT</name>
<evidence type="ECO:0000259" key="14">
    <source>
        <dbReference type="SMART" id="SM01060"/>
    </source>
</evidence>
<keyword evidence="7" id="KW-0560">Oxidoreductase</keyword>
<feature type="region of interest" description="Disordered" evidence="13">
    <location>
        <begin position="19"/>
        <end position="39"/>
    </location>
</feature>
<dbReference type="GO" id="GO:0005737">
    <property type="term" value="C:cytoplasm"/>
    <property type="evidence" value="ECO:0007669"/>
    <property type="project" value="TreeGrafter"/>
</dbReference>
<feature type="binding site" description="axial binding residue" evidence="12">
    <location>
        <position position="353"/>
    </location>
    <ligand>
        <name>heme</name>
        <dbReference type="ChEBI" id="CHEBI:30413"/>
    </ligand>
    <ligandPart>
        <name>Fe</name>
        <dbReference type="ChEBI" id="CHEBI:18248"/>
    </ligandPart>
</feature>
<feature type="domain" description="Catalase core" evidence="14">
    <location>
        <begin position="23"/>
        <end position="407"/>
    </location>
</feature>
<dbReference type="EC" id="1.11.1.6" evidence="3"/>
<evidence type="ECO:0000256" key="6">
    <source>
        <dbReference type="ARBA" id="ARBA00022723"/>
    </source>
</evidence>
<comment type="cofactor">
    <cofactor evidence="1 12">
        <name>heme</name>
        <dbReference type="ChEBI" id="CHEBI:30413"/>
    </cofactor>
</comment>
<dbReference type="InterPro" id="IPR024711">
    <property type="entry name" value="Catalase_clade1/3"/>
</dbReference>
<dbReference type="Pfam" id="PF00199">
    <property type="entry name" value="Catalase"/>
    <property type="match status" value="1"/>
</dbReference>
<dbReference type="InterPro" id="IPR024708">
    <property type="entry name" value="Catalase_AS"/>
</dbReference>
<reference evidence="16" key="1">
    <citation type="submission" date="2017-06" db="EMBL/GenBank/DDBJ databases">
        <authorList>
            <person name="Varghese N."/>
            <person name="Submissions S."/>
        </authorList>
    </citation>
    <scope>NUCLEOTIDE SEQUENCE [LARGE SCALE GENOMIC DNA]</scope>
    <source>
        <strain evidence="16">DSM 11116</strain>
    </source>
</reference>